<gene>
    <name evidence="2" type="ORF">C1H46_035707</name>
</gene>
<sequence length="98" mass="11324">MSTVEQQARDSRVAKRAEITEAWDTHRSWGDTQGTKDRHAPPGVGRNRRRKAMANKDGKGNQPPRRMTEANPNRLKRYFQGQSLWGAQKQQQFCTLKM</sequence>
<evidence type="ECO:0000313" key="2">
    <source>
        <dbReference type="EMBL" id="TQD78748.1"/>
    </source>
</evidence>
<name>A0A540KX08_MALBA</name>
<accession>A0A540KX08</accession>
<organism evidence="2 3">
    <name type="scientific">Malus baccata</name>
    <name type="common">Siberian crab apple</name>
    <name type="synonym">Pyrus baccata</name>
    <dbReference type="NCBI Taxonomy" id="106549"/>
    <lineage>
        <taxon>Eukaryota</taxon>
        <taxon>Viridiplantae</taxon>
        <taxon>Streptophyta</taxon>
        <taxon>Embryophyta</taxon>
        <taxon>Tracheophyta</taxon>
        <taxon>Spermatophyta</taxon>
        <taxon>Magnoliopsida</taxon>
        <taxon>eudicotyledons</taxon>
        <taxon>Gunneridae</taxon>
        <taxon>Pentapetalae</taxon>
        <taxon>rosids</taxon>
        <taxon>fabids</taxon>
        <taxon>Rosales</taxon>
        <taxon>Rosaceae</taxon>
        <taxon>Amygdaloideae</taxon>
        <taxon>Maleae</taxon>
        <taxon>Malus</taxon>
    </lineage>
</organism>
<reference evidence="2 3" key="1">
    <citation type="journal article" date="2019" name="G3 (Bethesda)">
        <title>Sequencing of a Wild Apple (Malus baccata) Genome Unravels the Differences Between Cultivated and Wild Apple Species Regarding Disease Resistance and Cold Tolerance.</title>
        <authorList>
            <person name="Chen X."/>
        </authorList>
    </citation>
    <scope>NUCLEOTIDE SEQUENCE [LARGE SCALE GENOMIC DNA]</scope>
    <source>
        <strain evidence="3">cv. Shandingzi</strain>
        <tissue evidence="2">Leaves</tissue>
    </source>
</reference>
<evidence type="ECO:0000256" key="1">
    <source>
        <dbReference type="SAM" id="MobiDB-lite"/>
    </source>
</evidence>
<keyword evidence="3" id="KW-1185">Reference proteome</keyword>
<evidence type="ECO:0000313" key="3">
    <source>
        <dbReference type="Proteomes" id="UP000315295"/>
    </source>
</evidence>
<dbReference type="Proteomes" id="UP000315295">
    <property type="component" value="Unassembled WGS sequence"/>
</dbReference>
<feature type="compositionally biased region" description="Basic and acidic residues" evidence="1">
    <location>
        <begin position="7"/>
        <end position="40"/>
    </location>
</feature>
<feature type="region of interest" description="Disordered" evidence="1">
    <location>
        <begin position="1"/>
        <end position="72"/>
    </location>
</feature>
<comment type="caution">
    <text evidence="2">The sequence shown here is derived from an EMBL/GenBank/DDBJ whole genome shotgun (WGS) entry which is preliminary data.</text>
</comment>
<dbReference type="AlphaFoldDB" id="A0A540KX08"/>
<proteinExistence type="predicted"/>
<protein>
    <submittedName>
        <fullName evidence="2">Uncharacterized protein</fullName>
    </submittedName>
</protein>
<dbReference type="EMBL" id="VIEB01000894">
    <property type="protein sequence ID" value="TQD78748.1"/>
    <property type="molecule type" value="Genomic_DNA"/>
</dbReference>